<dbReference type="InterPro" id="IPR000014">
    <property type="entry name" value="PAS"/>
</dbReference>
<keyword evidence="6" id="KW-0418">Kinase</keyword>
<dbReference type="EC" id="2.7.13.3" evidence="2"/>
<dbReference type="CDD" id="cd00130">
    <property type="entry name" value="PAS"/>
    <property type="match status" value="1"/>
</dbReference>
<dbReference type="PRINTS" id="PR00344">
    <property type="entry name" value="BCTRLSENSOR"/>
</dbReference>
<dbReference type="GO" id="GO:0000155">
    <property type="term" value="F:phosphorelay sensor kinase activity"/>
    <property type="evidence" value="ECO:0007669"/>
    <property type="project" value="InterPro"/>
</dbReference>
<evidence type="ECO:0000256" key="5">
    <source>
        <dbReference type="ARBA" id="ARBA00022741"/>
    </source>
</evidence>
<dbReference type="SMART" id="SM00091">
    <property type="entry name" value="PAS"/>
    <property type="match status" value="1"/>
</dbReference>
<dbReference type="OrthoDB" id="9759607at2"/>
<keyword evidence="8" id="KW-0902">Two-component regulatory system</keyword>
<feature type="domain" description="Histidine kinase" evidence="9">
    <location>
        <begin position="507"/>
        <end position="711"/>
    </location>
</feature>
<dbReference type="GO" id="GO:0005524">
    <property type="term" value="F:ATP binding"/>
    <property type="evidence" value="ECO:0007669"/>
    <property type="project" value="UniProtKB-KW"/>
</dbReference>
<evidence type="ECO:0000256" key="2">
    <source>
        <dbReference type="ARBA" id="ARBA00012438"/>
    </source>
</evidence>
<dbReference type="SMART" id="SM00388">
    <property type="entry name" value="HisKA"/>
    <property type="match status" value="1"/>
</dbReference>
<dbReference type="Gene3D" id="3.30.450.20">
    <property type="entry name" value="PAS domain"/>
    <property type="match status" value="1"/>
</dbReference>
<dbReference type="Pfam" id="PF00512">
    <property type="entry name" value="HisKA"/>
    <property type="match status" value="1"/>
</dbReference>
<organism evidence="11 12">
    <name type="scientific">Paenibacillus piri</name>
    <dbReference type="NCBI Taxonomy" id="2547395"/>
    <lineage>
        <taxon>Bacteria</taxon>
        <taxon>Bacillati</taxon>
        <taxon>Bacillota</taxon>
        <taxon>Bacilli</taxon>
        <taxon>Bacillales</taxon>
        <taxon>Paenibacillaceae</taxon>
        <taxon>Paenibacillus</taxon>
    </lineage>
</organism>
<evidence type="ECO:0000313" key="12">
    <source>
        <dbReference type="Proteomes" id="UP000295636"/>
    </source>
</evidence>
<dbReference type="InterPro" id="IPR036097">
    <property type="entry name" value="HisK_dim/P_sf"/>
</dbReference>
<evidence type="ECO:0000259" key="10">
    <source>
        <dbReference type="PROSITE" id="PS50112"/>
    </source>
</evidence>
<keyword evidence="7" id="KW-0067">ATP-binding</keyword>
<dbReference type="Proteomes" id="UP000295636">
    <property type="component" value="Unassembled WGS sequence"/>
</dbReference>
<evidence type="ECO:0000256" key="8">
    <source>
        <dbReference type="ARBA" id="ARBA00023012"/>
    </source>
</evidence>
<dbReference type="SMART" id="SM00387">
    <property type="entry name" value="HATPase_c"/>
    <property type="match status" value="1"/>
</dbReference>
<evidence type="ECO:0000313" key="11">
    <source>
        <dbReference type="EMBL" id="TDF97532.1"/>
    </source>
</evidence>
<evidence type="ECO:0000256" key="1">
    <source>
        <dbReference type="ARBA" id="ARBA00000085"/>
    </source>
</evidence>
<comment type="catalytic activity">
    <reaction evidence="1">
        <text>ATP + protein L-histidine = ADP + protein N-phospho-L-histidine.</text>
        <dbReference type="EC" id="2.7.13.3"/>
    </reaction>
</comment>
<evidence type="ECO:0000259" key="9">
    <source>
        <dbReference type="PROSITE" id="PS50109"/>
    </source>
</evidence>
<dbReference type="SUPFAM" id="SSF55781">
    <property type="entry name" value="GAF domain-like"/>
    <property type="match status" value="2"/>
</dbReference>
<keyword evidence="3" id="KW-0597">Phosphoprotein</keyword>
<proteinExistence type="predicted"/>
<evidence type="ECO:0000256" key="6">
    <source>
        <dbReference type="ARBA" id="ARBA00022777"/>
    </source>
</evidence>
<keyword evidence="12" id="KW-1185">Reference proteome</keyword>
<name>A0A4R5KQC1_9BACL</name>
<evidence type="ECO:0000256" key="7">
    <source>
        <dbReference type="ARBA" id="ARBA00022840"/>
    </source>
</evidence>
<dbReference type="Pfam" id="PF13426">
    <property type="entry name" value="PAS_9"/>
    <property type="match status" value="1"/>
</dbReference>
<dbReference type="InterPro" id="IPR003661">
    <property type="entry name" value="HisK_dim/P_dom"/>
</dbReference>
<accession>A0A4R5KQC1</accession>
<dbReference type="CDD" id="cd00082">
    <property type="entry name" value="HisKA"/>
    <property type="match status" value="1"/>
</dbReference>
<dbReference type="PROSITE" id="PS50109">
    <property type="entry name" value="HIS_KIN"/>
    <property type="match status" value="1"/>
</dbReference>
<dbReference type="Gene3D" id="3.30.450.40">
    <property type="match status" value="2"/>
</dbReference>
<dbReference type="InterPro" id="IPR035965">
    <property type="entry name" value="PAS-like_dom_sf"/>
</dbReference>
<dbReference type="NCBIfam" id="TIGR00229">
    <property type="entry name" value="sensory_box"/>
    <property type="match status" value="1"/>
</dbReference>
<dbReference type="PANTHER" id="PTHR43065:SF34">
    <property type="entry name" value="SPORULATION KINASE A"/>
    <property type="match status" value="1"/>
</dbReference>
<dbReference type="PROSITE" id="PS50112">
    <property type="entry name" value="PAS"/>
    <property type="match status" value="1"/>
</dbReference>
<feature type="domain" description="PAS" evidence="10">
    <location>
        <begin position="366"/>
        <end position="421"/>
    </location>
</feature>
<dbReference type="InterPro" id="IPR029016">
    <property type="entry name" value="GAF-like_dom_sf"/>
</dbReference>
<dbReference type="InterPro" id="IPR003018">
    <property type="entry name" value="GAF"/>
</dbReference>
<dbReference type="PANTHER" id="PTHR43065">
    <property type="entry name" value="SENSOR HISTIDINE KINASE"/>
    <property type="match status" value="1"/>
</dbReference>
<dbReference type="SUPFAM" id="SSF55785">
    <property type="entry name" value="PYP-like sensor domain (PAS domain)"/>
    <property type="match status" value="1"/>
</dbReference>
<dbReference type="InterPro" id="IPR004358">
    <property type="entry name" value="Sig_transdc_His_kin-like_C"/>
</dbReference>
<dbReference type="Gene3D" id="3.30.565.10">
    <property type="entry name" value="Histidine kinase-like ATPase, C-terminal domain"/>
    <property type="match status" value="1"/>
</dbReference>
<dbReference type="Pfam" id="PF02518">
    <property type="entry name" value="HATPase_c"/>
    <property type="match status" value="1"/>
</dbReference>
<evidence type="ECO:0000256" key="4">
    <source>
        <dbReference type="ARBA" id="ARBA00022679"/>
    </source>
</evidence>
<comment type="caution">
    <text evidence="11">The sequence shown here is derived from an EMBL/GenBank/DDBJ whole genome shotgun (WGS) entry which is preliminary data.</text>
</comment>
<reference evidence="11 12" key="1">
    <citation type="submission" date="2019-03" db="EMBL/GenBank/DDBJ databases">
        <title>This is whole genome sequence of Paenibacillus sp MS74 strain.</title>
        <authorList>
            <person name="Trinh H.N."/>
        </authorList>
    </citation>
    <scope>NUCLEOTIDE SEQUENCE [LARGE SCALE GENOMIC DNA]</scope>
    <source>
        <strain evidence="11 12">MS74</strain>
    </source>
</reference>
<dbReference type="InterPro" id="IPR005467">
    <property type="entry name" value="His_kinase_dom"/>
</dbReference>
<dbReference type="SMART" id="SM00065">
    <property type="entry name" value="GAF"/>
    <property type="match status" value="2"/>
</dbReference>
<dbReference type="Gene3D" id="1.10.287.130">
    <property type="match status" value="1"/>
</dbReference>
<keyword evidence="5" id="KW-0547">Nucleotide-binding</keyword>
<dbReference type="AlphaFoldDB" id="A0A4R5KQC1"/>
<dbReference type="InterPro" id="IPR036890">
    <property type="entry name" value="HATPase_C_sf"/>
</dbReference>
<dbReference type="SUPFAM" id="SSF47384">
    <property type="entry name" value="Homodimeric domain of signal transducing histidine kinase"/>
    <property type="match status" value="1"/>
</dbReference>
<dbReference type="SUPFAM" id="SSF55874">
    <property type="entry name" value="ATPase domain of HSP90 chaperone/DNA topoisomerase II/histidine kinase"/>
    <property type="match status" value="1"/>
</dbReference>
<keyword evidence="4" id="KW-0808">Transferase</keyword>
<evidence type="ECO:0000256" key="3">
    <source>
        <dbReference type="ARBA" id="ARBA00022553"/>
    </source>
</evidence>
<dbReference type="EMBL" id="SMRT01000005">
    <property type="protein sequence ID" value="TDF97532.1"/>
    <property type="molecule type" value="Genomic_DNA"/>
</dbReference>
<dbReference type="InterPro" id="IPR003594">
    <property type="entry name" value="HATPase_dom"/>
</dbReference>
<dbReference type="Pfam" id="PF01590">
    <property type="entry name" value="GAF"/>
    <property type="match status" value="2"/>
</dbReference>
<gene>
    <name evidence="11" type="ORF">E1757_13015</name>
</gene>
<protein>
    <recommendedName>
        <fullName evidence="2">histidine kinase</fullName>
        <ecNumber evidence="2">2.7.13.3</ecNumber>
    </recommendedName>
</protein>
<sequence length="727" mass="81118">MVLWMSGDQARYARLAKISQLINSNLDLRSLLEAVATAISEEIVKCNSTGIYLPQPDGTFRGYVGKPDHINGITLDQMVVDPEKDHLARDIIATRKSIYIPDTSIDNRPDPTPVELFKIRSLLGLPISYGDELFGIVFLFDYGIPMNLTESEIQTVEAYVNMAAVAIHNVKQFQAIQSLLKEKQLLLDFTRELSLCSTTDKILDTCFRYVGQVLNNTNIGVHLCDSIGSTFRPAKLSRSSDWTEEQWHKTHSKIKLNYENDLLFQEVIQTRKYVFIPDIDNDHRPNHEACHRFGIRGVFMLPLVATGEVLGTIAVVSLGEIRTYADIDMQLAQSIVDMTAPALSNAIQVEQLELIINDRTKELRENHRILELILNSAGEGIYGLNLDGEITFCNPAAARMLGLPVDQLIGRKHTDILQSEDGMVNVQIEDSIFDVLGGETDAYMREGMFQRADGIFFPVEYVLTPIMEEDAIQGGVVTFSDISLRKSTEEIIRKTDKLSVIGELAAGVAHEIRNPLTTLRGFIQLLNANPNTKQSNLEVMLSELDRINFIVSELLFIAKPQCISMKKHDLGEILQHVVKLLQAQAIMSNVEIVLFVGGAIPPIACAENQLKQAFINIVKNAIESMEHGGLLQISVELNHNYVTVRFKDQGSGLSKERIPKLGEPFYTTKEKGVGLGLTVTFQIIKYHHGRIHVESGEGLGTTVKIELPLVLSKGNQVDHLPFTYTTN</sequence>